<dbReference type="PANTHER" id="PTHR42924:SF3">
    <property type="entry name" value="POLYMERASE_HISTIDINOL PHOSPHATASE N-TERMINAL DOMAIN-CONTAINING PROTEIN"/>
    <property type="match status" value="1"/>
</dbReference>
<protein>
    <submittedName>
        <fullName evidence="2">Histidinol-phosphatase</fullName>
    </submittedName>
</protein>
<dbReference type="EMBL" id="DRTD01000223">
    <property type="protein sequence ID" value="HHE54748.1"/>
    <property type="molecule type" value="Genomic_DNA"/>
</dbReference>
<gene>
    <name evidence="2" type="ORF">ENL21_03125</name>
</gene>
<reference evidence="2" key="1">
    <citation type="journal article" date="2020" name="mSystems">
        <title>Genome- and Community-Level Interaction Insights into Carbon Utilization and Element Cycling Functions of Hydrothermarchaeota in Hydrothermal Sediment.</title>
        <authorList>
            <person name="Zhou Z."/>
            <person name="Liu Y."/>
            <person name="Xu W."/>
            <person name="Pan J."/>
            <person name="Luo Z.H."/>
            <person name="Li M."/>
        </authorList>
    </citation>
    <scope>NUCLEOTIDE SEQUENCE [LARGE SCALE GENOMIC DNA]</scope>
    <source>
        <strain evidence="2">HyVt-76</strain>
    </source>
</reference>
<dbReference type="Proteomes" id="UP000886111">
    <property type="component" value="Unassembled WGS sequence"/>
</dbReference>
<sequence length="351" mass="40338">MKSTKKYFEYQGIIHVHSVFSDGTRPIPEIAQIAKEVGVDFLLITDHNTLRGKFEGFEGWYGNLLVGVGNEINDAEDKNHYLAFGIDDELGPTMKAKEYVERVHQLGGLGIIAHPDESRNHISKYPPYPWTLWNSELFHGIEIWNQMSEWMEGLTHFNKIWRIWHPRRSIVSPKQETLDRWDELNLKRKVVGIGGVDAHGFLHRLWGLFSIRVFRYKVSFRTIRTHVLTDEPINVGEDVQSALHKIYQAIKEARCFISHNYLGQAKGFTFVAKNSEGMATMGQSLPLRPNTVFEVNLPREANVLLIHNGKQLAAKRGNKVAFEAPAAGVYRVEVKLDERPWIYSNHIRVTK</sequence>
<dbReference type="CDD" id="cd07432">
    <property type="entry name" value="PHP_HisPPase"/>
    <property type="match status" value="1"/>
</dbReference>
<dbReference type="PANTHER" id="PTHR42924">
    <property type="entry name" value="EXONUCLEASE"/>
    <property type="match status" value="1"/>
</dbReference>
<accession>A0A7V5LJJ1</accession>
<dbReference type="Gene3D" id="3.20.20.140">
    <property type="entry name" value="Metal-dependent hydrolases"/>
    <property type="match status" value="1"/>
</dbReference>
<feature type="domain" description="Polymerase/histidinol phosphatase N-terminal" evidence="1">
    <location>
        <begin position="12"/>
        <end position="76"/>
    </location>
</feature>
<dbReference type="GO" id="GO:0004534">
    <property type="term" value="F:5'-3' RNA exonuclease activity"/>
    <property type="evidence" value="ECO:0007669"/>
    <property type="project" value="TreeGrafter"/>
</dbReference>
<dbReference type="InterPro" id="IPR003141">
    <property type="entry name" value="Pol/His_phosphatase_N"/>
</dbReference>
<organism evidence="2">
    <name type="scientific">Caldithrix abyssi</name>
    <dbReference type="NCBI Taxonomy" id="187145"/>
    <lineage>
        <taxon>Bacteria</taxon>
        <taxon>Pseudomonadati</taxon>
        <taxon>Calditrichota</taxon>
        <taxon>Calditrichia</taxon>
        <taxon>Calditrichales</taxon>
        <taxon>Calditrichaceae</taxon>
        <taxon>Caldithrix</taxon>
    </lineage>
</organism>
<proteinExistence type="predicted"/>
<dbReference type="SMART" id="SM00481">
    <property type="entry name" value="POLIIIAc"/>
    <property type="match status" value="1"/>
</dbReference>
<dbReference type="AlphaFoldDB" id="A0A7V5LJJ1"/>
<comment type="caution">
    <text evidence="2">The sequence shown here is derived from an EMBL/GenBank/DDBJ whole genome shotgun (WGS) entry which is preliminary data.</text>
</comment>
<dbReference type="SUPFAM" id="SSF89550">
    <property type="entry name" value="PHP domain-like"/>
    <property type="match status" value="1"/>
</dbReference>
<evidence type="ECO:0000259" key="1">
    <source>
        <dbReference type="SMART" id="SM00481"/>
    </source>
</evidence>
<dbReference type="GO" id="GO:0035312">
    <property type="term" value="F:5'-3' DNA exonuclease activity"/>
    <property type="evidence" value="ECO:0007669"/>
    <property type="project" value="TreeGrafter"/>
</dbReference>
<evidence type="ECO:0000313" key="2">
    <source>
        <dbReference type="EMBL" id="HHE54748.1"/>
    </source>
</evidence>
<dbReference type="InterPro" id="IPR052018">
    <property type="entry name" value="PHP_domain"/>
</dbReference>
<dbReference type="InterPro" id="IPR016195">
    <property type="entry name" value="Pol/histidinol_Pase-like"/>
</dbReference>
<name>A0A7V5LJJ1_CALAY</name>